<dbReference type="AlphaFoldDB" id="A0A841RF81"/>
<proteinExistence type="inferred from homology"/>
<dbReference type="GO" id="GO:0071555">
    <property type="term" value="P:cell wall organization"/>
    <property type="evidence" value="ECO:0007669"/>
    <property type="project" value="UniProtKB-KW"/>
</dbReference>
<dbReference type="GO" id="GO:0016747">
    <property type="term" value="F:acyltransferase activity, transferring groups other than amino-acyl groups"/>
    <property type="evidence" value="ECO:0007669"/>
    <property type="project" value="InterPro"/>
</dbReference>
<sequence>MSDLKLEEVSPVYLNGHSNFLQSGYWAGLREKTGWKSVPLKLTWKGESYPLLVLVRTFKGTLSLAYVPHGPSVEVDPEEREYFIHKLSRDLLEFVPLGTFFVRYDFLWGETGEDSLPEPLNFKGISKAPMDIQPPDTVIINLNQSENDLLAAMHKKTRYNIKLAGKKGVVVETGTESDLDAWYELYRTTSERDRISIHSRDYYGKVFSMADGTGGNPESRLFLARHEGDLLAGIIVLIDGKRATYLYGASSNEKRNLMPAYALQWEAIKAAKAAGCDSYDMFGIPPADDPEHPMHGLYRFKRGFGGDIHHRLGAWDYRYSSIVYPLYRIVEAARKFYYKTLRKR</sequence>
<dbReference type="InterPro" id="IPR000182">
    <property type="entry name" value="GNAT_dom"/>
</dbReference>
<feature type="domain" description="N-acetyltransferase" evidence="7">
    <location>
        <begin position="169"/>
        <end position="329"/>
    </location>
</feature>
<evidence type="ECO:0000256" key="6">
    <source>
        <dbReference type="ARBA" id="ARBA00023316"/>
    </source>
</evidence>
<dbReference type="PANTHER" id="PTHR36174">
    <property type="entry name" value="LIPID II:GLYCINE GLYCYLTRANSFERASE"/>
    <property type="match status" value="1"/>
</dbReference>
<keyword evidence="5" id="KW-0012">Acyltransferase</keyword>
<keyword evidence="3" id="KW-0133">Cell shape</keyword>
<evidence type="ECO:0000256" key="3">
    <source>
        <dbReference type="ARBA" id="ARBA00022960"/>
    </source>
</evidence>
<accession>A0A841RF81</accession>
<evidence type="ECO:0000256" key="1">
    <source>
        <dbReference type="ARBA" id="ARBA00009943"/>
    </source>
</evidence>
<name>A0A841RF81_9SPIO</name>
<keyword evidence="6" id="KW-0961">Cell wall biogenesis/degradation</keyword>
<dbReference type="PROSITE" id="PS51186">
    <property type="entry name" value="GNAT"/>
    <property type="match status" value="1"/>
</dbReference>
<dbReference type="EMBL" id="JACHGJ010000007">
    <property type="protein sequence ID" value="MBB6481650.1"/>
    <property type="molecule type" value="Genomic_DNA"/>
</dbReference>
<gene>
    <name evidence="8" type="ORF">HNR50_003330</name>
</gene>
<evidence type="ECO:0000259" key="7">
    <source>
        <dbReference type="PROSITE" id="PS51186"/>
    </source>
</evidence>
<comment type="caution">
    <text evidence="8">The sequence shown here is derived from an EMBL/GenBank/DDBJ whole genome shotgun (WGS) entry which is preliminary data.</text>
</comment>
<dbReference type="Gene3D" id="3.40.630.30">
    <property type="match status" value="2"/>
</dbReference>
<reference evidence="8 9" key="1">
    <citation type="submission" date="2020-08" db="EMBL/GenBank/DDBJ databases">
        <title>Genomic Encyclopedia of Type Strains, Phase IV (KMG-IV): sequencing the most valuable type-strain genomes for metagenomic binning, comparative biology and taxonomic classification.</title>
        <authorList>
            <person name="Goeker M."/>
        </authorList>
    </citation>
    <scope>NUCLEOTIDE SEQUENCE [LARGE SCALE GENOMIC DNA]</scope>
    <source>
        <strain evidence="8 9">DSM 2461</strain>
    </source>
</reference>
<dbReference type="InterPro" id="IPR016181">
    <property type="entry name" value="Acyl_CoA_acyltransferase"/>
</dbReference>
<dbReference type="GO" id="GO:0008360">
    <property type="term" value="P:regulation of cell shape"/>
    <property type="evidence" value="ECO:0007669"/>
    <property type="project" value="UniProtKB-KW"/>
</dbReference>
<dbReference type="GO" id="GO:0009252">
    <property type="term" value="P:peptidoglycan biosynthetic process"/>
    <property type="evidence" value="ECO:0007669"/>
    <property type="project" value="UniProtKB-KW"/>
</dbReference>
<comment type="similarity">
    <text evidence="1">Belongs to the FemABX family.</text>
</comment>
<evidence type="ECO:0000256" key="2">
    <source>
        <dbReference type="ARBA" id="ARBA00022679"/>
    </source>
</evidence>
<dbReference type="PANTHER" id="PTHR36174:SF1">
    <property type="entry name" value="LIPID II:GLYCINE GLYCYLTRANSFERASE"/>
    <property type="match status" value="1"/>
</dbReference>
<evidence type="ECO:0000256" key="5">
    <source>
        <dbReference type="ARBA" id="ARBA00023315"/>
    </source>
</evidence>
<dbReference type="GO" id="GO:0016755">
    <property type="term" value="F:aminoacyltransferase activity"/>
    <property type="evidence" value="ECO:0007669"/>
    <property type="project" value="InterPro"/>
</dbReference>
<dbReference type="Pfam" id="PF02388">
    <property type="entry name" value="FemAB"/>
    <property type="match status" value="2"/>
</dbReference>
<evidence type="ECO:0000313" key="8">
    <source>
        <dbReference type="EMBL" id="MBB6481650.1"/>
    </source>
</evidence>
<dbReference type="SUPFAM" id="SSF55729">
    <property type="entry name" value="Acyl-CoA N-acyltransferases (Nat)"/>
    <property type="match status" value="2"/>
</dbReference>
<dbReference type="RefSeq" id="WP_184747887.1">
    <property type="nucleotide sequence ID" value="NZ_JACHGJ010000007.1"/>
</dbReference>
<dbReference type="PROSITE" id="PS51191">
    <property type="entry name" value="FEMABX"/>
    <property type="match status" value="1"/>
</dbReference>
<dbReference type="Proteomes" id="UP000587760">
    <property type="component" value="Unassembled WGS sequence"/>
</dbReference>
<protein>
    <submittedName>
        <fullName evidence="8">Lipid II:glycine glycyltransferase (Peptidoglycan interpeptide bridge formation enzyme)</fullName>
    </submittedName>
</protein>
<organism evidence="8 9">
    <name type="scientific">Spirochaeta isovalerica</name>
    <dbReference type="NCBI Taxonomy" id="150"/>
    <lineage>
        <taxon>Bacteria</taxon>
        <taxon>Pseudomonadati</taxon>
        <taxon>Spirochaetota</taxon>
        <taxon>Spirochaetia</taxon>
        <taxon>Spirochaetales</taxon>
        <taxon>Spirochaetaceae</taxon>
        <taxon>Spirochaeta</taxon>
    </lineage>
</organism>
<evidence type="ECO:0000313" key="9">
    <source>
        <dbReference type="Proteomes" id="UP000587760"/>
    </source>
</evidence>
<dbReference type="InterPro" id="IPR003447">
    <property type="entry name" value="FEMABX"/>
</dbReference>
<keyword evidence="4" id="KW-0573">Peptidoglycan synthesis</keyword>
<keyword evidence="2 8" id="KW-0808">Transferase</keyword>
<evidence type="ECO:0000256" key="4">
    <source>
        <dbReference type="ARBA" id="ARBA00022984"/>
    </source>
</evidence>
<keyword evidence="9" id="KW-1185">Reference proteome</keyword>
<dbReference type="InterPro" id="IPR050644">
    <property type="entry name" value="PG_Glycine_Bridge_Synth"/>
</dbReference>